<evidence type="ECO:0000313" key="1">
    <source>
        <dbReference type="EMBL" id="KKM26113.1"/>
    </source>
</evidence>
<proteinExistence type="predicted"/>
<dbReference type="EMBL" id="LAZR01012575">
    <property type="protein sequence ID" value="KKM26113.1"/>
    <property type="molecule type" value="Genomic_DNA"/>
</dbReference>
<name>A0A0F9KVJ8_9ZZZZ</name>
<comment type="caution">
    <text evidence="1">The sequence shown here is derived from an EMBL/GenBank/DDBJ whole genome shotgun (WGS) entry which is preliminary data.</text>
</comment>
<organism evidence="1">
    <name type="scientific">marine sediment metagenome</name>
    <dbReference type="NCBI Taxonomy" id="412755"/>
    <lineage>
        <taxon>unclassified sequences</taxon>
        <taxon>metagenomes</taxon>
        <taxon>ecological metagenomes</taxon>
    </lineage>
</organism>
<gene>
    <name evidence="1" type="ORF">LCGC14_1588030</name>
</gene>
<protein>
    <submittedName>
        <fullName evidence="1">Uncharacterized protein</fullName>
    </submittedName>
</protein>
<accession>A0A0F9KVJ8</accession>
<reference evidence="1" key="1">
    <citation type="journal article" date="2015" name="Nature">
        <title>Complex archaea that bridge the gap between prokaryotes and eukaryotes.</title>
        <authorList>
            <person name="Spang A."/>
            <person name="Saw J.H."/>
            <person name="Jorgensen S.L."/>
            <person name="Zaremba-Niedzwiedzka K."/>
            <person name="Martijn J."/>
            <person name="Lind A.E."/>
            <person name="van Eijk R."/>
            <person name="Schleper C."/>
            <person name="Guy L."/>
            <person name="Ettema T.J."/>
        </authorList>
    </citation>
    <scope>NUCLEOTIDE SEQUENCE</scope>
</reference>
<sequence length="100" mass="12315">MPRWRRPNRRWYEARLKYYRQFVSDDVAEFMSWRVPKRSRVARRSMRIMRSAVRRQYEEGLEDDPKYTWQDAIDDATTDILTRIETGDDVDWSLYYLASP</sequence>
<dbReference type="AlphaFoldDB" id="A0A0F9KVJ8"/>